<dbReference type="NCBIfam" id="TIGR00756">
    <property type="entry name" value="PPR"/>
    <property type="match status" value="2"/>
</dbReference>
<evidence type="ECO:0000256" key="1">
    <source>
        <dbReference type="ARBA" id="ARBA00022737"/>
    </source>
</evidence>
<evidence type="ECO:0000313" key="3">
    <source>
        <dbReference type="EMBL" id="KAK9937568.1"/>
    </source>
</evidence>
<dbReference type="PANTHER" id="PTHR47926">
    <property type="entry name" value="PENTATRICOPEPTIDE REPEAT-CONTAINING PROTEIN"/>
    <property type="match status" value="1"/>
</dbReference>
<keyword evidence="1" id="KW-0677">Repeat</keyword>
<gene>
    <name evidence="3" type="ORF">M0R45_014347</name>
</gene>
<protein>
    <recommendedName>
        <fullName evidence="5">Pentatricopeptide repeat-containing protein</fullName>
    </recommendedName>
</protein>
<dbReference type="PANTHER" id="PTHR47926:SF359">
    <property type="entry name" value="PENTACOTRIPEPTIDE-REPEAT REGION OF PRORP DOMAIN-CONTAINING PROTEIN"/>
    <property type="match status" value="1"/>
</dbReference>
<evidence type="ECO:0000313" key="4">
    <source>
        <dbReference type="Proteomes" id="UP001457282"/>
    </source>
</evidence>
<dbReference type="Pfam" id="PF01535">
    <property type="entry name" value="PPR"/>
    <property type="match status" value="1"/>
</dbReference>
<feature type="repeat" description="PPR" evidence="2">
    <location>
        <begin position="101"/>
        <end position="135"/>
    </location>
</feature>
<dbReference type="Pfam" id="PF13041">
    <property type="entry name" value="PPR_2"/>
    <property type="match status" value="1"/>
</dbReference>
<evidence type="ECO:0008006" key="5">
    <source>
        <dbReference type="Google" id="ProtNLM"/>
    </source>
</evidence>
<name>A0AAW1XL73_RUBAR</name>
<dbReference type="GO" id="GO:0009451">
    <property type="term" value="P:RNA modification"/>
    <property type="evidence" value="ECO:0007669"/>
    <property type="project" value="InterPro"/>
</dbReference>
<evidence type="ECO:0000256" key="2">
    <source>
        <dbReference type="PROSITE-ProRule" id="PRU00708"/>
    </source>
</evidence>
<sequence>MLSKLPTNVPSHLSLRLLKVHCNSGDLQRARHLFDQIPEPDLRAWTVLISAHTRHGLLKESIKLYTSLRARKIAPDSLLLLIGCQGLCRSERCLIKCPQRDVVSWNVLLTAYFSNRECEKGMALFWRMRNEGVKLDGASWNVCYWWVLE</sequence>
<dbReference type="Gene3D" id="1.25.40.10">
    <property type="entry name" value="Tetratricopeptide repeat domain"/>
    <property type="match status" value="2"/>
</dbReference>
<dbReference type="InterPro" id="IPR046960">
    <property type="entry name" value="PPR_At4g14850-like_plant"/>
</dbReference>
<dbReference type="InterPro" id="IPR011990">
    <property type="entry name" value="TPR-like_helical_dom_sf"/>
</dbReference>
<proteinExistence type="predicted"/>
<dbReference type="GO" id="GO:0003723">
    <property type="term" value="F:RNA binding"/>
    <property type="evidence" value="ECO:0007669"/>
    <property type="project" value="InterPro"/>
</dbReference>
<feature type="repeat" description="PPR" evidence="2">
    <location>
        <begin position="41"/>
        <end position="75"/>
    </location>
</feature>
<dbReference type="AlphaFoldDB" id="A0AAW1XL73"/>
<dbReference type="Proteomes" id="UP001457282">
    <property type="component" value="Unassembled WGS sequence"/>
</dbReference>
<dbReference type="PROSITE" id="PS51375">
    <property type="entry name" value="PPR"/>
    <property type="match status" value="2"/>
</dbReference>
<accession>A0AAW1XL73</accession>
<keyword evidence="4" id="KW-1185">Reference proteome</keyword>
<dbReference type="InterPro" id="IPR002885">
    <property type="entry name" value="PPR_rpt"/>
</dbReference>
<organism evidence="3 4">
    <name type="scientific">Rubus argutus</name>
    <name type="common">Southern blackberry</name>
    <dbReference type="NCBI Taxonomy" id="59490"/>
    <lineage>
        <taxon>Eukaryota</taxon>
        <taxon>Viridiplantae</taxon>
        <taxon>Streptophyta</taxon>
        <taxon>Embryophyta</taxon>
        <taxon>Tracheophyta</taxon>
        <taxon>Spermatophyta</taxon>
        <taxon>Magnoliopsida</taxon>
        <taxon>eudicotyledons</taxon>
        <taxon>Gunneridae</taxon>
        <taxon>Pentapetalae</taxon>
        <taxon>rosids</taxon>
        <taxon>fabids</taxon>
        <taxon>Rosales</taxon>
        <taxon>Rosaceae</taxon>
        <taxon>Rosoideae</taxon>
        <taxon>Rosoideae incertae sedis</taxon>
        <taxon>Rubus</taxon>
    </lineage>
</organism>
<reference evidence="3 4" key="1">
    <citation type="journal article" date="2023" name="G3 (Bethesda)">
        <title>A chromosome-length genome assembly and annotation of blackberry (Rubus argutus, cv. 'Hillquist').</title>
        <authorList>
            <person name="Bruna T."/>
            <person name="Aryal R."/>
            <person name="Dudchenko O."/>
            <person name="Sargent D.J."/>
            <person name="Mead D."/>
            <person name="Buti M."/>
            <person name="Cavallini A."/>
            <person name="Hytonen T."/>
            <person name="Andres J."/>
            <person name="Pham M."/>
            <person name="Weisz D."/>
            <person name="Mascagni F."/>
            <person name="Usai G."/>
            <person name="Natali L."/>
            <person name="Bassil N."/>
            <person name="Fernandez G.E."/>
            <person name="Lomsadze A."/>
            <person name="Armour M."/>
            <person name="Olukolu B."/>
            <person name="Poorten T."/>
            <person name="Britton C."/>
            <person name="Davik J."/>
            <person name="Ashrafi H."/>
            <person name="Aiden E.L."/>
            <person name="Borodovsky M."/>
            <person name="Worthington M."/>
        </authorList>
    </citation>
    <scope>NUCLEOTIDE SEQUENCE [LARGE SCALE GENOMIC DNA]</scope>
    <source>
        <strain evidence="3">PI 553951</strain>
    </source>
</reference>
<dbReference type="EMBL" id="JBEDUW010000003">
    <property type="protein sequence ID" value="KAK9937568.1"/>
    <property type="molecule type" value="Genomic_DNA"/>
</dbReference>
<comment type="caution">
    <text evidence="3">The sequence shown here is derived from an EMBL/GenBank/DDBJ whole genome shotgun (WGS) entry which is preliminary data.</text>
</comment>